<accession>A0A832LWA4</accession>
<organism evidence="2">
    <name type="scientific">Caldimicrobium thiodismutans</name>
    <dbReference type="NCBI Taxonomy" id="1653476"/>
    <lineage>
        <taxon>Bacteria</taxon>
        <taxon>Pseudomonadati</taxon>
        <taxon>Thermodesulfobacteriota</taxon>
        <taxon>Thermodesulfobacteria</taxon>
        <taxon>Thermodesulfobacteriales</taxon>
        <taxon>Thermodesulfobacteriaceae</taxon>
        <taxon>Caldimicrobium</taxon>
    </lineage>
</organism>
<dbReference type="InterPro" id="IPR043519">
    <property type="entry name" value="NT_sf"/>
</dbReference>
<proteinExistence type="predicted"/>
<dbReference type="EMBL" id="DSZU01000066">
    <property type="protein sequence ID" value="HGV55209.1"/>
    <property type="molecule type" value="Genomic_DNA"/>
</dbReference>
<dbReference type="SUPFAM" id="SSF81301">
    <property type="entry name" value="Nucleotidyltransferase"/>
    <property type="match status" value="1"/>
</dbReference>
<gene>
    <name evidence="2" type="ORF">ENT73_03885</name>
</gene>
<sequence length="68" mass="8027">METKGTHRPGSDIDLVLIAPKMSFDRYLALYVQLKELELPYIIDLTKFELLNQDMKDHIIRVGKEIYF</sequence>
<comment type="caution">
    <text evidence="2">The sequence shown here is derived from an EMBL/GenBank/DDBJ whole genome shotgun (WGS) entry which is preliminary data.</text>
</comment>
<dbReference type="InterPro" id="IPR041633">
    <property type="entry name" value="Polbeta"/>
</dbReference>
<reference evidence="2" key="1">
    <citation type="journal article" date="2020" name="mSystems">
        <title>Genome- and Community-Level Interaction Insights into Carbon Utilization and Element Cycling Functions of Hydrothermarchaeota in Hydrothermal Sediment.</title>
        <authorList>
            <person name="Zhou Z."/>
            <person name="Liu Y."/>
            <person name="Xu W."/>
            <person name="Pan J."/>
            <person name="Luo Z.H."/>
            <person name="Li M."/>
        </authorList>
    </citation>
    <scope>NUCLEOTIDE SEQUENCE [LARGE SCALE GENOMIC DNA]</scope>
    <source>
        <strain evidence="2">SpSt-605</strain>
    </source>
</reference>
<evidence type="ECO:0000259" key="1">
    <source>
        <dbReference type="Pfam" id="PF18765"/>
    </source>
</evidence>
<dbReference type="CDD" id="cd05403">
    <property type="entry name" value="NT_KNTase_like"/>
    <property type="match status" value="1"/>
</dbReference>
<evidence type="ECO:0000313" key="2">
    <source>
        <dbReference type="EMBL" id="HGV55209.1"/>
    </source>
</evidence>
<name>A0A832LWA4_9BACT</name>
<dbReference type="Gene3D" id="3.30.460.10">
    <property type="entry name" value="Beta Polymerase, domain 2"/>
    <property type="match status" value="1"/>
</dbReference>
<protein>
    <submittedName>
        <fullName evidence="2">Nucleotidyltransferase domain-containing protein</fullName>
    </submittedName>
</protein>
<keyword evidence="2" id="KW-0808">Transferase</keyword>
<feature type="domain" description="Polymerase beta nucleotidyltransferase" evidence="1">
    <location>
        <begin position="4"/>
        <end position="67"/>
    </location>
</feature>
<dbReference type="AlphaFoldDB" id="A0A832LWA4"/>
<dbReference type="GO" id="GO:0016740">
    <property type="term" value="F:transferase activity"/>
    <property type="evidence" value="ECO:0007669"/>
    <property type="project" value="UniProtKB-KW"/>
</dbReference>
<dbReference type="Pfam" id="PF18765">
    <property type="entry name" value="Polbeta"/>
    <property type="match status" value="1"/>
</dbReference>